<evidence type="ECO:0000256" key="13">
    <source>
        <dbReference type="ARBA" id="ARBA00023136"/>
    </source>
</evidence>
<keyword evidence="10" id="KW-0067">ATP-binding</keyword>
<dbReference type="SMART" id="SM00387">
    <property type="entry name" value="HATPase_c"/>
    <property type="match status" value="1"/>
</dbReference>
<evidence type="ECO:0000256" key="7">
    <source>
        <dbReference type="ARBA" id="ARBA00022692"/>
    </source>
</evidence>
<dbReference type="InterPro" id="IPR035965">
    <property type="entry name" value="PAS-like_dom_sf"/>
</dbReference>
<dbReference type="Gene3D" id="1.10.287.130">
    <property type="match status" value="1"/>
</dbReference>
<comment type="catalytic activity">
    <reaction evidence="1">
        <text>ATP + protein L-histidine = ADP + protein N-phospho-L-histidine.</text>
        <dbReference type="EC" id="2.7.13.3"/>
    </reaction>
</comment>
<feature type="transmembrane region" description="Helical" evidence="17">
    <location>
        <begin position="164"/>
        <end position="186"/>
    </location>
</feature>
<evidence type="ECO:0000259" key="18">
    <source>
        <dbReference type="PROSITE" id="PS50109"/>
    </source>
</evidence>
<evidence type="ECO:0000256" key="4">
    <source>
        <dbReference type="ARBA" id="ARBA00012438"/>
    </source>
</evidence>
<dbReference type="RefSeq" id="WP_070319149.1">
    <property type="nucleotide sequence ID" value="NZ_JAUSVM010000001.1"/>
</dbReference>
<dbReference type="InterPro" id="IPR004358">
    <property type="entry name" value="Sig_transdc_His_kin-like_C"/>
</dbReference>
<evidence type="ECO:0000313" key="20">
    <source>
        <dbReference type="EMBL" id="MDQ0425173.1"/>
    </source>
</evidence>
<dbReference type="PANTHER" id="PTHR42878:SF7">
    <property type="entry name" value="SENSOR HISTIDINE KINASE GLRK"/>
    <property type="match status" value="1"/>
</dbReference>
<dbReference type="InterPro" id="IPR013656">
    <property type="entry name" value="PAS_4"/>
</dbReference>
<evidence type="ECO:0000256" key="16">
    <source>
        <dbReference type="SAM" id="MobiDB-lite"/>
    </source>
</evidence>
<sequence length="589" mass="61365">MARPGGRASTRPDPGGPRPADADLVGRVTAPWLTPDAVGLRQVPTTVALLLAVALVESSVDPAHPALLVAATVLVVAAQGVAALVPWGRVAPPWRAVAPLAQLAAVALLDLGTGLPRADFDVLVLLPVGALALRPERWGPALGLAGSAVVLLAPAVVDVGRVRPLLHAVVTFLVIAATAVGAHGIVQAARRQAEELRRARDALDERARQLRASRDTLRSIVQAATAQAIVATDRDGVVLTASPGTERALGLAPAELVGHPVTGVVTQDGPGLRLLDGAGTTPQMPLARVVGRAADGGTHADEWRRVGPDGAVRHVEVVVTPRPALEGASPELPAGYLLVGTDVTPRHDEQRRQDEFIGLVSHELRTPLASILGYVRLIRTSGRPLDDEDRRYLDVVERNAHRLDALVDELLTSAQLAVGAVLSPQEVDVAEVVRASVTSQAPVARAAGVQVDVDADPAVPLLSDPQRLGQVVDNLLSNAVKHSLAGDHVRVAVRAGATPEGARTAHVRVADDGPGIAPDELARITQRFYRTRDTRRRRVRGVGLGLSLVQAIVDEHGGTLSIDSTPGAGTRVDVVLPDVPPGAQAADAT</sequence>
<feature type="region of interest" description="Disordered" evidence="16">
    <location>
        <begin position="1"/>
        <end position="23"/>
    </location>
</feature>
<dbReference type="InterPro" id="IPR005467">
    <property type="entry name" value="His_kinase_dom"/>
</dbReference>
<keyword evidence="5" id="KW-0597">Phosphoprotein</keyword>
<evidence type="ECO:0000256" key="14">
    <source>
        <dbReference type="ARBA" id="ARBA00039401"/>
    </source>
</evidence>
<dbReference type="PROSITE" id="PS50109">
    <property type="entry name" value="HIS_KIN"/>
    <property type="match status" value="1"/>
</dbReference>
<evidence type="ECO:0000256" key="12">
    <source>
        <dbReference type="ARBA" id="ARBA00023012"/>
    </source>
</evidence>
<dbReference type="EC" id="2.7.13.3" evidence="4"/>
<dbReference type="Gene3D" id="3.30.450.20">
    <property type="entry name" value="PAS domain"/>
    <property type="match status" value="1"/>
</dbReference>
<proteinExistence type="predicted"/>
<evidence type="ECO:0000256" key="6">
    <source>
        <dbReference type="ARBA" id="ARBA00022679"/>
    </source>
</evidence>
<dbReference type="PROSITE" id="PS50112">
    <property type="entry name" value="PAS"/>
    <property type="match status" value="1"/>
</dbReference>
<keyword evidence="9 20" id="KW-0418">Kinase</keyword>
<keyword evidence="8" id="KW-0547">Nucleotide-binding</keyword>
<keyword evidence="7 17" id="KW-0812">Transmembrane</keyword>
<evidence type="ECO:0000256" key="5">
    <source>
        <dbReference type="ARBA" id="ARBA00022553"/>
    </source>
</evidence>
<dbReference type="Pfam" id="PF00512">
    <property type="entry name" value="HisKA"/>
    <property type="match status" value="1"/>
</dbReference>
<evidence type="ECO:0000256" key="15">
    <source>
        <dbReference type="SAM" id="Coils"/>
    </source>
</evidence>
<comment type="caution">
    <text evidence="20">The sequence shown here is derived from an EMBL/GenBank/DDBJ whole genome shotgun (WGS) entry which is preliminary data.</text>
</comment>
<keyword evidence="12" id="KW-0902">Two-component regulatory system</keyword>
<evidence type="ECO:0000256" key="8">
    <source>
        <dbReference type="ARBA" id="ARBA00022741"/>
    </source>
</evidence>
<keyword evidence="6" id="KW-0808">Transferase</keyword>
<dbReference type="Pfam" id="PF02518">
    <property type="entry name" value="HATPase_c"/>
    <property type="match status" value="1"/>
</dbReference>
<keyword evidence="21" id="KW-1185">Reference proteome</keyword>
<keyword evidence="15" id="KW-0175">Coiled coil</keyword>
<keyword evidence="11 17" id="KW-1133">Transmembrane helix</keyword>
<evidence type="ECO:0000256" key="1">
    <source>
        <dbReference type="ARBA" id="ARBA00000085"/>
    </source>
</evidence>
<dbReference type="PANTHER" id="PTHR42878">
    <property type="entry name" value="TWO-COMPONENT HISTIDINE KINASE"/>
    <property type="match status" value="1"/>
</dbReference>
<feature type="coiled-coil region" evidence="15">
    <location>
        <begin position="186"/>
        <end position="213"/>
    </location>
</feature>
<evidence type="ECO:0000256" key="10">
    <source>
        <dbReference type="ARBA" id="ARBA00022840"/>
    </source>
</evidence>
<dbReference type="InterPro" id="IPR003661">
    <property type="entry name" value="HisK_dim/P_dom"/>
</dbReference>
<dbReference type="PRINTS" id="PR00344">
    <property type="entry name" value="BCTRLSENSOR"/>
</dbReference>
<evidence type="ECO:0000256" key="3">
    <source>
        <dbReference type="ARBA" id="ARBA00004236"/>
    </source>
</evidence>
<dbReference type="SMART" id="SM00388">
    <property type="entry name" value="HisKA"/>
    <property type="match status" value="1"/>
</dbReference>
<dbReference type="InterPro" id="IPR036890">
    <property type="entry name" value="HATPase_C_sf"/>
</dbReference>
<keyword evidence="13 17" id="KW-0472">Membrane</keyword>
<accession>A0ABU0GIM3</accession>
<dbReference type="Proteomes" id="UP001240250">
    <property type="component" value="Unassembled WGS sequence"/>
</dbReference>
<gene>
    <name evidence="20" type="ORF">JO380_001554</name>
</gene>
<dbReference type="EMBL" id="JAUSVM010000001">
    <property type="protein sequence ID" value="MDQ0425173.1"/>
    <property type="molecule type" value="Genomic_DNA"/>
</dbReference>
<comment type="subcellular location">
    <subcellularLocation>
        <location evidence="3">Cell membrane</location>
    </subcellularLocation>
    <subcellularLocation>
        <location evidence="2">Membrane</location>
        <topology evidence="2">Multi-pass membrane protein</topology>
    </subcellularLocation>
</comment>
<feature type="transmembrane region" description="Helical" evidence="17">
    <location>
        <begin position="138"/>
        <end position="157"/>
    </location>
</feature>
<dbReference type="SUPFAM" id="SSF55874">
    <property type="entry name" value="ATPase domain of HSP90 chaperone/DNA topoisomerase II/histidine kinase"/>
    <property type="match status" value="1"/>
</dbReference>
<evidence type="ECO:0000313" key="21">
    <source>
        <dbReference type="Proteomes" id="UP001240250"/>
    </source>
</evidence>
<dbReference type="CDD" id="cd00082">
    <property type="entry name" value="HisKA"/>
    <property type="match status" value="1"/>
</dbReference>
<dbReference type="GO" id="GO:0016301">
    <property type="term" value="F:kinase activity"/>
    <property type="evidence" value="ECO:0007669"/>
    <property type="project" value="UniProtKB-KW"/>
</dbReference>
<evidence type="ECO:0000259" key="19">
    <source>
        <dbReference type="PROSITE" id="PS50112"/>
    </source>
</evidence>
<feature type="domain" description="PAS" evidence="19">
    <location>
        <begin position="213"/>
        <end position="258"/>
    </location>
</feature>
<feature type="transmembrane region" description="Helical" evidence="17">
    <location>
        <begin position="66"/>
        <end position="85"/>
    </location>
</feature>
<evidence type="ECO:0000256" key="2">
    <source>
        <dbReference type="ARBA" id="ARBA00004141"/>
    </source>
</evidence>
<organism evidence="20 21">
    <name type="scientific">Cellulomonas iranensis</name>
    <dbReference type="NCBI Taxonomy" id="76862"/>
    <lineage>
        <taxon>Bacteria</taxon>
        <taxon>Bacillati</taxon>
        <taxon>Actinomycetota</taxon>
        <taxon>Actinomycetes</taxon>
        <taxon>Micrococcales</taxon>
        <taxon>Cellulomonadaceae</taxon>
        <taxon>Cellulomonas</taxon>
    </lineage>
</organism>
<protein>
    <recommendedName>
        <fullName evidence="14">Sensor-like histidine kinase SenX3</fullName>
        <ecNumber evidence="4">2.7.13.3</ecNumber>
    </recommendedName>
</protein>
<dbReference type="CDD" id="cd00075">
    <property type="entry name" value="HATPase"/>
    <property type="match status" value="1"/>
</dbReference>
<dbReference type="SUPFAM" id="SSF55785">
    <property type="entry name" value="PYP-like sensor domain (PAS domain)"/>
    <property type="match status" value="1"/>
</dbReference>
<feature type="domain" description="Histidine kinase" evidence="18">
    <location>
        <begin position="359"/>
        <end position="580"/>
    </location>
</feature>
<evidence type="ECO:0000256" key="11">
    <source>
        <dbReference type="ARBA" id="ARBA00022989"/>
    </source>
</evidence>
<name>A0ABU0GIM3_9CELL</name>
<reference evidence="20 21" key="1">
    <citation type="submission" date="2023-07" db="EMBL/GenBank/DDBJ databases">
        <title>Sequencing the genomes of 1000 actinobacteria strains.</title>
        <authorList>
            <person name="Klenk H.-P."/>
        </authorList>
    </citation>
    <scope>NUCLEOTIDE SEQUENCE [LARGE SCALE GENOMIC DNA]</scope>
    <source>
        <strain evidence="20 21">DSM 14785</strain>
    </source>
</reference>
<dbReference type="InterPro" id="IPR000014">
    <property type="entry name" value="PAS"/>
</dbReference>
<evidence type="ECO:0000256" key="9">
    <source>
        <dbReference type="ARBA" id="ARBA00022777"/>
    </source>
</evidence>
<dbReference type="Pfam" id="PF08448">
    <property type="entry name" value="PAS_4"/>
    <property type="match status" value="1"/>
</dbReference>
<dbReference type="Gene3D" id="3.30.565.10">
    <property type="entry name" value="Histidine kinase-like ATPase, C-terminal domain"/>
    <property type="match status" value="1"/>
</dbReference>
<dbReference type="InterPro" id="IPR003594">
    <property type="entry name" value="HATPase_dom"/>
</dbReference>
<dbReference type="SUPFAM" id="SSF47384">
    <property type="entry name" value="Homodimeric domain of signal transducing histidine kinase"/>
    <property type="match status" value="1"/>
</dbReference>
<evidence type="ECO:0000256" key="17">
    <source>
        <dbReference type="SAM" id="Phobius"/>
    </source>
</evidence>
<dbReference type="InterPro" id="IPR036097">
    <property type="entry name" value="HisK_dim/P_sf"/>
</dbReference>
<dbReference type="InterPro" id="IPR050351">
    <property type="entry name" value="BphY/WalK/GraS-like"/>
</dbReference>